<proteinExistence type="predicted"/>
<protein>
    <recommendedName>
        <fullName evidence="3">Glycosyltransferase</fullName>
    </recommendedName>
</protein>
<evidence type="ECO:0000313" key="1">
    <source>
        <dbReference type="EMBL" id="AOZ68116.1"/>
    </source>
</evidence>
<organism evidence="1 2">
    <name type="scientific">Rhodobacter xanthinilyticus</name>
    <dbReference type="NCBI Taxonomy" id="1850250"/>
    <lineage>
        <taxon>Bacteria</taxon>
        <taxon>Pseudomonadati</taxon>
        <taxon>Pseudomonadota</taxon>
        <taxon>Alphaproteobacteria</taxon>
        <taxon>Rhodobacterales</taxon>
        <taxon>Rhodobacter group</taxon>
        <taxon>Rhodobacter</taxon>
    </lineage>
</organism>
<gene>
    <name evidence="1" type="ORF">LPB142_01325</name>
</gene>
<reference evidence="1 2" key="1">
    <citation type="submission" date="2016-10" db="EMBL/GenBank/DDBJ databases">
        <title>Rhodobacter sp. LPB0142, isolated from sea water.</title>
        <authorList>
            <person name="Kim E."/>
            <person name="Yi H."/>
        </authorList>
    </citation>
    <scope>NUCLEOTIDE SEQUENCE [LARGE SCALE GENOMIC DNA]</scope>
    <source>
        <strain evidence="1 2">LPB0142</strain>
    </source>
</reference>
<dbReference type="SUPFAM" id="SSF53756">
    <property type="entry name" value="UDP-Glycosyltransferase/glycogen phosphorylase"/>
    <property type="match status" value="1"/>
</dbReference>
<dbReference type="AlphaFoldDB" id="A0A1D9M8C3"/>
<dbReference type="Gene3D" id="3.40.50.2000">
    <property type="entry name" value="Glycogen Phosphorylase B"/>
    <property type="match status" value="1"/>
</dbReference>
<dbReference type="KEGG" id="rhp:LPB142_01325"/>
<dbReference type="EMBL" id="CP017781">
    <property type="protein sequence ID" value="AOZ68116.1"/>
    <property type="molecule type" value="Genomic_DNA"/>
</dbReference>
<evidence type="ECO:0008006" key="3">
    <source>
        <dbReference type="Google" id="ProtNLM"/>
    </source>
</evidence>
<evidence type="ECO:0000313" key="2">
    <source>
        <dbReference type="Proteomes" id="UP000176562"/>
    </source>
</evidence>
<dbReference type="STRING" id="1850250.LPB142_01325"/>
<dbReference type="Proteomes" id="UP000176562">
    <property type="component" value="Chromosome"/>
</dbReference>
<sequence length="349" mass="39488">MRVLFLVWSSYPSDRIYADPSVFYRCFHPAEALRRRGMHTSVMHFSTVDPEELSDYDRIIFFRPQFSDKFLELHSTARQLGLPCVASYDDLFFDIEMLRQSNFRGLAVNQHKILASRPYNYAQAMYFFDRFISSTDPLADRIRAALGAAEVHVQYNAVSDEMLYLARMCTETIDREPLRLGYFAGGASHAPDLMAIAPYIAPALAEAGAEFFCVETVEVPDVIAKACKVTTTRRMSYAEMIRAYATCCVTIAPLHMNPFTISKSGIKYLEASLVGAATVATPIPDIMRIADDRLIPVETEEGWYDGVRQALAMPHGEAITRHQQERIRERFSTSVEAERLVKFLETVGS</sequence>
<accession>A0A1D9M8C3</accession>
<keyword evidence="2" id="KW-1185">Reference proteome</keyword>
<name>A0A1D9M8C3_9RHOB</name>
<dbReference type="RefSeq" id="WP_071165274.1">
    <property type="nucleotide sequence ID" value="NZ_CP017781.1"/>
</dbReference>